<dbReference type="InterPro" id="IPR006146">
    <property type="entry name" value="5'-Nucleotdase_CS"/>
</dbReference>
<keyword evidence="2" id="KW-0547">Nucleotide-binding</keyword>
<dbReference type="GO" id="GO:0008253">
    <property type="term" value="F:5'-nucleotidase activity"/>
    <property type="evidence" value="ECO:0007669"/>
    <property type="project" value="TreeGrafter"/>
</dbReference>
<evidence type="ECO:0000313" key="4">
    <source>
        <dbReference type="EMBL" id="QUI24037.1"/>
    </source>
</evidence>
<dbReference type="PRINTS" id="PR01607">
    <property type="entry name" value="APYRASEFAMLY"/>
</dbReference>
<dbReference type="Gene3D" id="3.90.780.10">
    <property type="entry name" value="5'-Nucleotidase, C-terminal domain"/>
    <property type="match status" value="1"/>
</dbReference>
<dbReference type="RefSeq" id="WP_212694729.1">
    <property type="nucleotide sequence ID" value="NZ_CP058649.1"/>
</dbReference>
<evidence type="ECO:0000256" key="1">
    <source>
        <dbReference type="ARBA" id="ARBA00022729"/>
    </source>
</evidence>
<dbReference type="SUPFAM" id="SSF54106">
    <property type="entry name" value="LysM domain"/>
    <property type="match status" value="1"/>
</dbReference>
<dbReference type="AlphaFoldDB" id="A0A8J8MMC1"/>
<reference evidence="4" key="1">
    <citation type="submission" date="2020-07" db="EMBL/GenBank/DDBJ databases">
        <title>Vallitalea pronyensis genome.</title>
        <authorList>
            <person name="Postec A."/>
        </authorList>
    </citation>
    <scope>NUCLEOTIDE SEQUENCE</scope>
    <source>
        <strain evidence="4">FatNI3</strain>
    </source>
</reference>
<dbReference type="Gene3D" id="3.60.21.10">
    <property type="match status" value="1"/>
</dbReference>
<dbReference type="InterPro" id="IPR018392">
    <property type="entry name" value="LysM"/>
</dbReference>
<dbReference type="PANTHER" id="PTHR11575">
    <property type="entry name" value="5'-NUCLEOTIDASE-RELATED"/>
    <property type="match status" value="1"/>
</dbReference>
<dbReference type="GO" id="GO:0000166">
    <property type="term" value="F:nucleotide binding"/>
    <property type="evidence" value="ECO:0007669"/>
    <property type="project" value="UniProtKB-KW"/>
</dbReference>
<dbReference type="GO" id="GO:0030288">
    <property type="term" value="C:outer membrane-bounded periplasmic space"/>
    <property type="evidence" value="ECO:0007669"/>
    <property type="project" value="TreeGrafter"/>
</dbReference>
<dbReference type="GO" id="GO:0008768">
    <property type="term" value="F:UDP-sugar diphosphatase activity"/>
    <property type="evidence" value="ECO:0007669"/>
    <property type="project" value="TreeGrafter"/>
</dbReference>
<dbReference type="PROSITE" id="PS51782">
    <property type="entry name" value="LYSM"/>
    <property type="match status" value="1"/>
</dbReference>
<accession>A0A8J8MMC1</accession>
<dbReference type="SMART" id="SM00257">
    <property type="entry name" value="LysM"/>
    <property type="match status" value="1"/>
</dbReference>
<dbReference type="GO" id="GO:0046872">
    <property type="term" value="F:metal ion binding"/>
    <property type="evidence" value="ECO:0007669"/>
    <property type="project" value="InterPro"/>
</dbReference>
<dbReference type="GO" id="GO:0009166">
    <property type="term" value="P:nucleotide catabolic process"/>
    <property type="evidence" value="ECO:0007669"/>
    <property type="project" value="InterPro"/>
</dbReference>
<dbReference type="Pfam" id="PF00149">
    <property type="entry name" value="Metallophos"/>
    <property type="match status" value="1"/>
</dbReference>
<dbReference type="InterPro" id="IPR036907">
    <property type="entry name" value="5'-Nucleotdase_C_sf"/>
</dbReference>
<evidence type="ECO:0000313" key="5">
    <source>
        <dbReference type="Proteomes" id="UP000683246"/>
    </source>
</evidence>
<dbReference type="InterPro" id="IPR004843">
    <property type="entry name" value="Calcineurin-like_PHP"/>
</dbReference>
<organism evidence="4 5">
    <name type="scientific">Vallitalea pronyensis</name>
    <dbReference type="NCBI Taxonomy" id="1348613"/>
    <lineage>
        <taxon>Bacteria</taxon>
        <taxon>Bacillati</taxon>
        <taxon>Bacillota</taxon>
        <taxon>Clostridia</taxon>
        <taxon>Lachnospirales</taxon>
        <taxon>Vallitaleaceae</taxon>
        <taxon>Vallitalea</taxon>
    </lineage>
</organism>
<dbReference type="PROSITE" id="PS00785">
    <property type="entry name" value="5_NUCLEOTIDASE_1"/>
    <property type="match status" value="1"/>
</dbReference>
<keyword evidence="2" id="KW-0378">Hydrolase</keyword>
<keyword evidence="5" id="KW-1185">Reference proteome</keyword>
<name>A0A8J8MMC1_9FIRM</name>
<dbReference type="InterPro" id="IPR029052">
    <property type="entry name" value="Metallo-depent_PP-like"/>
</dbReference>
<dbReference type="InterPro" id="IPR036779">
    <property type="entry name" value="LysM_dom_sf"/>
</dbReference>
<dbReference type="SUPFAM" id="SSF56300">
    <property type="entry name" value="Metallo-dependent phosphatases"/>
    <property type="match status" value="1"/>
</dbReference>
<dbReference type="CDD" id="cd00118">
    <property type="entry name" value="LysM"/>
    <property type="match status" value="1"/>
</dbReference>
<dbReference type="KEGG" id="vpy:HZI73_17820"/>
<keyword evidence="1 2" id="KW-0732">Signal</keyword>
<dbReference type="Proteomes" id="UP000683246">
    <property type="component" value="Chromosome"/>
</dbReference>
<dbReference type="InterPro" id="IPR006179">
    <property type="entry name" value="5_nucleotidase/apyrase"/>
</dbReference>
<feature type="chain" id="PRO_5035339096" evidence="2">
    <location>
        <begin position="26"/>
        <end position="670"/>
    </location>
</feature>
<evidence type="ECO:0000256" key="2">
    <source>
        <dbReference type="RuleBase" id="RU362119"/>
    </source>
</evidence>
<dbReference type="PANTHER" id="PTHR11575:SF24">
    <property type="entry name" value="5'-NUCLEOTIDASE"/>
    <property type="match status" value="1"/>
</dbReference>
<sequence>MKKNIISLILGLVLATQLLTFSTKASSTKEYIIQPGDVLWKIGHEHNTTWQVLAKLNQLKNPNLIYAGDTLLIPTSTPTSSSTHKAISLRIMHTNDHHSHLESSTYDLSFDGIPTRLNIGGFSNLATIIDENRHKNTIVLNSGELNGTLYFSLFKGEVDFKVFNKLGIDAYALGNHEFDEGDGRLAELIKIANFPIVSSNVQPTSKSPLYAVKDSVKPYVIKEIDGEKIGIIGILKAEKTKNSSLASDDLTFSDEIETARQYVAELEKQGVNKIILLSHVGYYNDFLFAEHVPGIDIIVGGDSHSLLGDTDALGEVGLAQKYHGQTGPLPGYSHGDYEKNQSIGEYPTVVQDPNGDPVYIVTAWEYAHAVGMLDVDFDKAGKIISIDGNVIIPVSGPYLQKDDEGKRVEVSADVKANIENMIKKSPILTFAKPSRTVESIIAPYRDEMKASLETVIGHISTNMSAERIPTPFASGETPTGSMAAYVVAEAFATANPRIDVAIQNVGGVRSEFFEGQFTVSQAITTLPFSNTVVMMDMTGEEIANVLNQSAHYALNTGSTGAFPAAANLRYDVFLSEEEGKNIQNIEVINKDGVWSTIDPNKTYTVSTNSFTALGKDNYLEFAKVRETEAGNFENTYINYYVPLKEYIEGLPNKTLPPVNPEGYCLKSVTK</sequence>
<comment type="similarity">
    <text evidence="2">Belongs to the 5'-nucleotidase family.</text>
</comment>
<proteinExistence type="inferred from homology"/>
<protein>
    <submittedName>
        <fullName evidence="4">5'-nucleotidase C-terminal domain-containing protein</fullName>
    </submittedName>
</protein>
<gene>
    <name evidence="4" type="ORF">HZI73_17820</name>
</gene>
<dbReference type="Gene3D" id="3.10.350.10">
    <property type="entry name" value="LysM domain"/>
    <property type="match status" value="1"/>
</dbReference>
<dbReference type="Pfam" id="PF02872">
    <property type="entry name" value="5_nucleotid_C"/>
    <property type="match status" value="1"/>
</dbReference>
<dbReference type="InterPro" id="IPR008334">
    <property type="entry name" value="5'-Nucleotdase_C"/>
</dbReference>
<evidence type="ECO:0000259" key="3">
    <source>
        <dbReference type="PROSITE" id="PS51782"/>
    </source>
</evidence>
<dbReference type="EMBL" id="CP058649">
    <property type="protein sequence ID" value="QUI24037.1"/>
    <property type="molecule type" value="Genomic_DNA"/>
</dbReference>
<feature type="signal peptide" evidence="2">
    <location>
        <begin position="1"/>
        <end position="25"/>
    </location>
</feature>
<feature type="domain" description="LysM" evidence="3">
    <location>
        <begin position="29"/>
        <end position="73"/>
    </location>
</feature>
<dbReference type="SUPFAM" id="SSF55816">
    <property type="entry name" value="5'-nucleotidase (syn. UDP-sugar hydrolase), C-terminal domain"/>
    <property type="match status" value="1"/>
</dbReference>
<dbReference type="Pfam" id="PF01476">
    <property type="entry name" value="LysM"/>
    <property type="match status" value="1"/>
</dbReference>